<sequence>MEDLPSVFLCAHPHLAIRDEFLLHLCMLEAQWLDLQDYIAIETSMGSSMPSVLEYSCLHTDPQFESRFLSPGPIPVRITLPEANPAPATLAGEAASALSLLFPFLVTLAASNTPVHTLPELIHQIFTMEDILVATFNSLEARYKHVFDHACTAIKESLTQDIESSVHDAVEEEAIDLKAELHSSIRHDRIALLTLIHDGWCLFQTLNLALPSPAFPVFSPNPSTNMSTSKMSSLPS</sequence>
<gene>
    <name evidence="1" type="ORF">LAESUDRAFT_755847</name>
</gene>
<name>A0A165GH47_9APHY</name>
<dbReference type="Proteomes" id="UP000076871">
    <property type="component" value="Unassembled WGS sequence"/>
</dbReference>
<reference evidence="1 2" key="1">
    <citation type="journal article" date="2016" name="Mol. Biol. Evol.">
        <title>Comparative Genomics of Early-Diverging Mushroom-Forming Fungi Provides Insights into the Origins of Lignocellulose Decay Capabilities.</title>
        <authorList>
            <person name="Nagy L.G."/>
            <person name="Riley R."/>
            <person name="Tritt A."/>
            <person name="Adam C."/>
            <person name="Daum C."/>
            <person name="Floudas D."/>
            <person name="Sun H."/>
            <person name="Yadav J.S."/>
            <person name="Pangilinan J."/>
            <person name="Larsson K.H."/>
            <person name="Matsuura K."/>
            <person name="Barry K."/>
            <person name="Labutti K."/>
            <person name="Kuo R."/>
            <person name="Ohm R.A."/>
            <person name="Bhattacharya S.S."/>
            <person name="Shirouzu T."/>
            <person name="Yoshinaga Y."/>
            <person name="Martin F.M."/>
            <person name="Grigoriev I.V."/>
            <person name="Hibbett D.S."/>
        </authorList>
    </citation>
    <scope>NUCLEOTIDE SEQUENCE [LARGE SCALE GENOMIC DNA]</scope>
    <source>
        <strain evidence="1 2">93-53</strain>
    </source>
</reference>
<accession>A0A165GH47</accession>
<evidence type="ECO:0000313" key="2">
    <source>
        <dbReference type="Proteomes" id="UP000076871"/>
    </source>
</evidence>
<dbReference type="InParanoid" id="A0A165GH47"/>
<proteinExistence type="predicted"/>
<protein>
    <submittedName>
        <fullName evidence="1">Uncharacterized protein</fullName>
    </submittedName>
</protein>
<organism evidence="1 2">
    <name type="scientific">Laetiporus sulphureus 93-53</name>
    <dbReference type="NCBI Taxonomy" id="1314785"/>
    <lineage>
        <taxon>Eukaryota</taxon>
        <taxon>Fungi</taxon>
        <taxon>Dikarya</taxon>
        <taxon>Basidiomycota</taxon>
        <taxon>Agaricomycotina</taxon>
        <taxon>Agaricomycetes</taxon>
        <taxon>Polyporales</taxon>
        <taxon>Laetiporus</taxon>
    </lineage>
</organism>
<dbReference type="RefSeq" id="XP_040768079.1">
    <property type="nucleotide sequence ID" value="XM_040912089.1"/>
</dbReference>
<evidence type="ECO:0000313" key="1">
    <source>
        <dbReference type="EMBL" id="KZT10339.1"/>
    </source>
</evidence>
<dbReference type="EMBL" id="KV427609">
    <property type="protein sequence ID" value="KZT10339.1"/>
    <property type="molecule type" value="Genomic_DNA"/>
</dbReference>
<dbReference type="AlphaFoldDB" id="A0A165GH47"/>
<keyword evidence="2" id="KW-1185">Reference proteome</keyword>
<dbReference type="GeneID" id="63829117"/>